<keyword evidence="3" id="KW-1185">Reference proteome</keyword>
<evidence type="ECO:0000313" key="3">
    <source>
        <dbReference type="Proteomes" id="UP000198846"/>
    </source>
</evidence>
<sequence>MKTEKSIFEKIITGIAILLSGFYSFFGLAEFYKIGIKKETEFYPFGGEGPVPYYYSTAELYSYVNLTYGIAFGILLGIGFWSLRKNKISGFIIFELTILLIMLHIYHGWAE</sequence>
<dbReference type="OrthoDB" id="1444622at2"/>
<dbReference type="AlphaFoldDB" id="A0A1H4DEE3"/>
<organism evidence="2 3">
    <name type="scientific">Bizionia paragorgiae</name>
    <dbReference type="NCBI Taxonomy" id="283786"/>
    <lineage>
        <taxon>Bacteria</taxon>
        <taxon>Pseudomonadati</taxon>
        <taxon>Bacteroidota</taxon>
        <taxon>Flavobacteriia</taxon>
        <taxon>Flavobacteriales</taxon>
        <taxon>Flavobacteriaceae</taxon>
        <taxon>Bizionia</taxon>
    </lineage>
</organism>
<name>A0A1H4DEE3_BIZPA</name>
<evidence type="ECO:0008006" key="4">
    <source>
        <dbReference type="Google" id="ProtNLM"/>
    </source>
</evidence>
<feature type="transmembrane region" description="Helical" evidence="1">
    <location>
        <begin position="60"/>
        <end position="81"/>
    </location>
</feature>
<keyword evidence="1" id="KW-0472">Membrane</keyword>
<evidence type="ECO:0000256" key="1">
    <source>
        <dbReference type="SAM" id="Phobius"/>
    </source>
</evidence>
<protein>
    <recommendedName>
        <fullName evidence="4">DUF998 domain-containing protein</fullName>
    </recommendedName>
</protein>
<keyword evidence="1" id="KW-1133">Transmembrane helix</keyword>
<keyword evidence="1" id="KW-0812">Transmembrane</keyword>
<evidence type="ECO:0000313" key="2">
    <source>
        <dbReference type="EMBL" id="SEA70789.1"/>
    </source>
</evidence>
<dbReference type="EMBL" id="FNQK01000029">
    <property type="protein sequence ID" value="SEA70789.1"/>
    <property type="molecule type" value="Genomic_DNA"/>
</dbReference>
<dbReference type="Proteomes" id="UP000198846">
    <property type="component" value="Unassembled WGS sequence"/>
</dbReference>
<gene>
    <name evidence="2" type="ORF">SAMN04487990_1293</name>
</gene>
<dbReference type="RefSeq" id="WP_092136693.1">
    <property type="nucleotide sequence ID" value="NZ_FNQK01000029.1"/>
</dbReference>
<feature type="transmembrane region" description="Helical" evidence="1">
    <location>
        <begin position="88"/>
        <end position="109"/>
    </location>
</feature>
<feature type="transmembrane region" description="Helical" evidence="1">
    <location>
        <begin position="12"/>
        <end position="32"/>
    </location>
</feature>
<accession>A0A1H4DEE3</accession>
<reference evidence="2 3" key="1">
    <citation type="submission" date="2016-10" db="EMBL/GenBank/DDBJ databases">
        <authorList>
            <person name="de Groot N.N."/>
        </authorList>
    </citation>
    <scope>NUCLEOTIDE SEQUENCE [LARGE SCALE GENOMIC DNA]</scope>
    <source>
        <strain evidence="2 3">DSM 23842</strain>
    </source>
</reference>
<proteinExistence type="predicted"/>
<dbReference type="STRING" id="283786.SAMN04487990_1293"/>